<keyword evidence="2" id="KW-0680">Restriction system</keyword>
<dbReference type="InterPro" id="IPR052021">
    <property type="entry name" value="Type-I_RS_S_subunit"/>
</dbReference>
<gene>
    <name evidence="5" type="ORF">ERS852580_01842</name>
</gene>
<dbReference type="OrthoDB" id="9811611at2"/>
<dbReference type="PANTHER" id="PTHR30408">
    <property type="entry name" value="TYPE-1 RESTRICTION ENZYME ECOKI SPECIFICITY PROTEIN"/>
    <property type="match status" value="1"/>
</dbReference>
<accession>A0A173TXJ9</accession>
<dbReference type="InterPro" id="IPR000055">
    <property type="entry name" value="Restrct_endonuc_typeI_TRD"/>
</dbReference>
<dbReference type="PANTHER" id="PTHR30408:SF12">
    <property type="entry name" value="TYPE I RESTRICTION ENZYME MJAVIII SPECIFICITY SUBUNIT"/>
    <property type="match status" value="1"/>
</dbReference>
<dbReference type="GO" id="GO:0009307">
    <property type="term" value="P:DNA restriction-modification system"/>
    <property type="evidence" value="ECO:0007669"/>
    <property type="project" value="UniProtKB-KW"/>
</dbReference>
<evidence type="ECO:0000256" key="2">
    <source>
        <dbReference type="ARBA" id="ARBA00022747"/>
    </source>
</evidence>
<evidence type="ECO:0000256" key="3">
    <source>
        <dbReference type="ARBA" id="ARBA00023125"/>
    </source>
</evidence>
<dbReference type="CDD" id="cd17517">
    <property type="entry name" value="RMtype1_S_EcoKI_StySPI-TRD2-CR2_like"/>
    <property type="match status" value="1"/>
</dbReference>
<evidence type="ECO:0000313" key="5">
    <source>
        <dbReference type="EMBL" id="CUN07284.1"/>
    </source>
</evidence>
<dbReference type="AlphaFoldDB" id="A0A173TXJ9"/>
<evidence type="ECO:0000259" key="4">
    <source>
        <dbReference type="Pfam" id="PF01420"/>
    </source>
</evidence>
<feature type="domain" description="Type I restriction modification DNA specificity" evidence="4">
    <location>
        <begin position="7"/>
        <end position="158"/>
    </location>
</feature>
<evidence type="ECO:0000256" key="1">
    <source>
        <dbReference type="ARBA" id="ARBA00010923"/>
    </source>
</evidence>
<dbReference type="GO" id="GO:0003677">
    <property type="term" value="F:DNA binding"/>
    <property type="evidence" value="ECO:0007669"/>
    <property type="project" value="UniProtKB-KW"/>
</dbReference>
<dbReference type="RefSeq" id="WP_055238131.1">
    <property type="nucleotide sequence ID" value="NZ_CYXM01000008.1"/>
</dbReference>
<dbReference type="EMBL" id="CYXM01000008">
    <property type="protein sequence ID" value="CUN07284.1"/>
    <property type="molecule type" value="Genomic_DNA"/>
</dbReference>
<evidence type="ECO:0000313" key="6">
    <source>
        <dbReference type="Proteomes" id="UP000095673"/>
    </source>
</evidence>
<dbReference type="Gene3D" id="3.90.220.20">
    <property type="entry name" value="DNA methylase specificity domains"/>
    <property type="match status" value="2"/>
</dbReference>
<dbReference type="SUPFAM" id="SSF116734">
    <property type="entry name" value="DNA methylase specificity domain"/>
    <property type="match status" value="2"/>
</dbReference>
<feature type="domain" description="Type I restriction modification DNA specificity" evidence="4">
    <location>
        <begin position="188"/>
        <end position="362"/>
    </location>
</feature>
<name>A0A173TXJ9_9FIRM</name>
<keyword evidence="3" id="KW-0238">DNA-binding</keyword>
<protein>
    <submittedName>
        <fullName evidence="5">EcoKI restriction-modification system protein HsdS</fullName>
    </submittedName>
</protein>
<comment type="similarity">
    <text evidence="1">Belongs to the type-I restriction system S methylase family.</text>
</comment>
<proteinExistence type="inferred from homology"/>
<organism evidence="5 6">
    <name type="scientific">Agathobacter rectalis</name>
    <dbReference type="NCBI Taxonomy" id="39491"/>
    <lineage>
        <taxon>Bacteria</taxon>
        <taxon>Bacillati</taxon>
        <taxon>Bacillota</taxon>
        <taxon>Clostridia</taxon>
        <taxon>Lachnospirales</taxon>
        <taxon>Lachnospiraceae</taxon>
        <taxon>Agathobacter</taxon>
    </lineage>
</organism>
<dbReference type="Pfam" id="PF01420">
    <property type="entry name" value="Methylase_S"/>
    <property type="match status" value="2"/>
</dbReference>
<dbReference type="Proteomes" id="UP000095673">
    <property type="component" value="Unassembled WGS sequence"/>
</dbReference>
<sequence>MKIENRKKLGDVLKEYKEKNTDNKYKPVAVGRYGIRKREDIYSKELAKDYSKNKLIYKNTLTVGMGSKQIDIGILTEDEIYAVSPAYHTFRINNIDANYLRYCLDARNADMSERFMIASARQGKSVDFKKMLEYEIPVYSESDTQTILYNLSKIENIILNLDSQLEKMELLVKSRFIEMFGDPVENEKGWEMIPLSELGTCKNGMNFASDEDGIEIAYLGVGDFKDNSRIDGVSGLSQISLNTMPSEEYLLKDEDIVFVRSNGSKELVGRCLAVYPGNEKLTFSGFCIRWRKNSDKVMTDFLLQVLKTENVRILMRGRGANIQNLNQQILGKLMIPVPNMALQQSFVEFVGAIDKSKLAIYKIKKHVLGRRLAT</sequence>
<reference evidence="5 6" key="1">
    <citation type="submission" date="2015-09" db="EMBL/GenBank/DDBJ databases">
        <authorList>
            <consortium name="Pathogen Informatics"/>
        </authorList>
    </citation>
    <scope>NUCLEOTIDE SEQUENCE [LARGE SCALE GENOMIC DNA]</scope>
    <source>
        <strain evidence="5 6">2789STDY5834968</strain>
    </source>
</reference>
<dbReference type="InterPro" id="IPR044946">
    <property type="entry name" value="Restrct_endonuc_typeI_TRD_sf"/>
</dbReference>